<gene>
    <name evidence="1" type="ORF">EYF80_015845</name>
</gene>
<organism evidence="1 2">
    <name type="scientific">Liparis tanakae</name>
    <name type="common">Tanaka's snailfish</name>
    <dbReference type="NCBI Taxonomy" id="230148"/>
    <lineage>
        <taxon>Eukaryota</taxon>
        <taxon>Metazoa</taxon>
        <taxon>Chordata</taxon>
        <taxon>Craniata</taxon>
        <taxon>Vertebrata</taxon>
        <taxon>Euteleostomi</taxon>
        <taxon>Actinopterygii</taxon>
        <taxon>Neopterygii</taxon>
        <taxon>Teleostei</taxon>
        <taxon>Neoteleostei</taxon>
        <taxon>Acanthomorphata</taxon>
        <taxon>Eupercaria</taxon>
        <taxon>Perciformes</taxon>
        <taxon>Cottioidei</taxon>
        <taxon>Cottales</taxon>
        <taxon>Liparidae</taxon>
        <taxon>Liparis</taxon>
    </lineage>
</organism>
<dbReference type="EMBL" id="SRLO01000120">
    <property type="protein sequence ID" value="TNN73828.1"/>
    <property type="molecule type" value="Genomic_DNA"/>
</dbReference>
<name>A0A4Z2I7A2_9TELE</name>
<evidence type="ECO:0000313" key="1">
    <source>
        <dbReference type="EMBL" id="TNN73828.1"/>
    </source>
</evidence>
<keyword evidence="2" id="KW-1185">Reference proteome</keyword>
<dbReference type="Proteomes" id="UP000314294">
    <property type="component" value="Unassembled WGS sequence"/>
</dbReference>
<comment type="caution">
    <text evidence="1">The sequence shown here is derived from an EMBL/GenBank/DDBJ whole genome shotgun (WGS) entry which is preliminary data.</text>
</comment>
<reference evidence="1 2" key="1">
    <citation type="submission" date="2019-03" db="EMBL/GenBank/DDBJ databases">
        <title>First draft genome of Liparis tanakae, snailfish: a comprehensive survey of snailfish specific genes.</title>
        <authorList>
            <person name="Kim W."/>
            <person name="Song I."/>
            <person name="Jeong J.-H."/>
            <person name="Kim D."/>
            <person name="Kim S."/>
            <person name="Ryu S."/>
            <person name="Song J.Y."/>
            <person name="Lee S.K."/>
        </authorList>
    </citation>
    <scope>NUCLEOTIDE SEQUENCE [LARGE SCALE GENOMIC DNA]</scope>
    <source>
        <tissue evidence="1">Muscle</tissue>
    </source>
</reference>
<evidence type="ECO:0000313" key="2">
    <source>
        <dbReference type="Proteomes" id="UP000314294"/>
    </source>
</evidence>
<proteinExistence type="predicted"/>
<protein>
    <submittedName>
        <fullName evidence="1">Uncharacterized protein</fullName>
    </submittedName>
</protein>
<dbReference type="AlphaFoldDB" id="A0A4Z2I7A2"/>
<sequence length="237" mass="26044">MPMIVDSRVFLALRDQAMRLCPAPFTPELTGDVGPPFQRADGRTREKTNFGIMCYWTLSPPPPPPSSSSPAPPLLSPAPTFPIEAQGRIWRYRSSHFSTIWVTRGWLRRRELFCMAASMPPSVTQQRKSKGRGDRSNVAHLLRGQEVDVQQLPLAVHQRQESDGDVVVGVEVGAGAAVVVAVVLHGHQGREVAPRVAQGDGALPAEALLPQQRQTMIGLRRMCARTKMWVCSRLAPG</sequence>
<accession>A0A4Z2I7A2</accession>
<dbReference type="OrthoDB" id="10631250at2759"/>